<protein>
    <submittedName>
        <fullName evidence="1">Uncharacterized protein</fullName>
    </submittedName>
</protein>
<dbReference type="STRING" id="1220926.S2KAH8"/>
<evidence type="ECO:0000313" key="2">
    <source>
        <dbReference type="Proteomes" id="UP000014254"/>
    </source>
</evidence>
<name>S2KAH8_MUCC1</name>
<dbReference type="Proteomes" id="UP000014254">
    <property type="component" value="Unassembled WGS sequence"/>
</dbReference>
<dbReference type="EMBL" id="KE123900">
    <property type="protein sequence ID" value="EPB92448.1"/>
    <property type="molecule type" value="Genomic_DNA"/>
</dbReference>
<organism evidence="1 2">
    <name type="scientific">Mucor circinelloides f. circinelloides (strain 1006PhL)</name>
    <name type="common">Mucormycosis agent</name>
    <name type="synonym">Calyptromyces circinelloides</name>
    <dbReference type="NCBI Taxonomy" id="1220926"/>
    <lineage>
        <taxon>Eukaryota</taxon>
        <taxon>Fungi</taxon>
        <taxon>Fungi incertae sedis</taxon>
        <taxon>Mucoromycota</taxon>
        <taxon>Mucoromycotina</taxon>
        <taxon>Mucoromycetes</taxon>
        <taxon>Mucorales</taxon>
        <taxon>Mucorineae</taxon>
        <taxon>Mucoraceae</taxon>
        <taxon>Mucor</taxon>
    </lineage>
</organism>
<proteinExistence type="predicted"/>
<accession>S2KAH8</accession>
<dbReference type="AlphaFoldDB" id="S2KAH8"/>
<dbReference type="VEuPathDB" id="FungiDB:HMPREF1544_00746"/>
<dbReference type="OrthoDB" id="10269258at2759"/>
<gene>
    <name evidence="1" type="ORF">HMPREF1544_00746</name>
</gene>
<keyword evidence="2" id="KW-1185">Reference proteome</keyword>
<reference evidence="2" key="1">
    <citation type="submission" date="2013-05" db="EMBL/GenBank/DDBJ databases">
        <title>The Genome sequence of Mucor circinelloides f. circinelloides 1006PhL.</title>
        <authorList>
            <consortium name="The Broad Institute Genomics Platform"/>
            <person name="Cuomo C."/>
            <person name="Earl A."/>
            <person name="Findley K."/>
            <person name="Lee S.C."/>
            <person name="Walker B."/>
            <person name="Young S."/>
            <person name="Zeng Q."/>
            <person name="Gargeya S."/>
            <person name="Fitzgerald M."/>
            <person name="Haas B."/>
            <person name="Abouelleil A."/>
            <person name="Allen A.W."/>
            <person name="Alvarado L."/>
            <person name="Arachchi H.M."/>
            <person name="Berlin A.M."/>
            <person name="Chapman S.B."/>
            <person name="Gainer-Dewar J."/>
            <person name="Goldberg J."/>
            <person name="Griggs A."/>
            <person name="Gujja S."/>
            <person name="Hansen M."/>
            <person name="Howarth C."/>
            <person name="Imamovic A."/>
            <person name="Ireland A."/>
            <person name="Larimer J."/>
            <person name="McCowan C."/>
            <person name="Murphy C."/>
            <person name="Pearson M."/>
            <person name="Poon T.W."/>
            <person name="Priest M."/>
            <person name="Roberts A."/>
            <person name="Saif S."/>
            <person name="Shea T."/>
            <person name="Sisk P."/>
            <person name="Sykes S."/>
            <person name="Wortman J."/>
            <person name="Nusbaum C."/>
            <person name="Birren B."/>
        </authorList>
    </citation>
    <scope>NUCLEOTIDE SEQUENCE [LARGE SCALE GENOMIC DNA]</scope>
    <source>
        <strain evidence="2">1006PhL</strain>
    </source>
</reference>
<dbReference type="InParanoid" id="S2KAH8"/>
<sequence>MDSKTIKLAEGYEDRSLTEKVSKKVMGCYIEWYTKQGVPDGSNWPFMMVIDEIDKALSPCTAVKTPAFIHAVLNS</sequence>
<evidence type="ECO:0000313" key="1">
    <source>
        <dbReference type="EMBL" id="EPB92448.1"/>
    </source>
</evidence>